<organism evidence="2">
    <name type="scientific">anaerobic digester metagenome</name>
    <dbReference type="NCBI Taxonomy" id="1263854"/>
    <lineage>
        <taxon>unclassified sequences</taxon>
        <taxon>metagenomes</taxon>
        <taxon>ecological metagenomes</taxon>
    </lineage>
</organism>
<sequence>MRLDLELSEQEEQPVLYIRTRTALSGLPKVIGNAYGAIINYLTEIGEQPADAPYTAYYNLDMQDLDVEMGFPVRGRLPERGEIKSGAIPGGKVVSCMYKGSYTQMQ</sequence>
<dbReference type="EMBL" id="CAADRN010000168">
    <property type="protein sequence ID" value="VFU14415.1"/>
    <property type="molecule type" value="Genomic_DNA"/>
</dbReference>
<gene>
    <name evidence="2" type="ORF">SCFA_250006</name>
</gene>
<evidence type="ECO:0000313" key="2">
    <source>
        <dbReference type="EMBL" id="VFU14415.1"/>
    </source>
</evidence>
<dbReference type="InterPro" id="IPR011256">
    <property type="entry name" value="Reg_factor_effector_dom_sf"/>
</dbReference>
<dbReference type="Gene3D" id="3.20.80.10">
    <property type="entry name" value="Regulatory factor, effector binding domain"/>
    <property type="match status" value="1"/>
</dbReference>
<name>A0A485LZA0_9ZZZZ</name>
<proteinExistence type="predicted"/>
<dbReference type="InterPro" id="IPR029442">
    <property type="entry name" value="GyrI-like"/>
</dbReference>
<evidence type="ECO:0000259" key="1">
    <source>
        <dbReference type="Pfam" id="PF06445"/>
    </source>
</evidence>
<reference evidence="2" key="1">
    <citation type="submission" date="2019-03" db="EMBL/GenBank/DDBJ databases">
        <authorList>
            <person name="Hao L."/>
        </authorList>
    </citation>
    <scope>NUCLEOTIDE SEQUENCE</scope>
</reference>
<protein>
    <submittedName>
        <fullName evidence="2">Bacterial transcription activator, effector binding domain</fullName>
    </submittedName>
</protein>
<dbReference type="AlphaFoldDB" id="A0A485LZA0"/>
<feature type="domain" description="GyrI-like small molecule binding" evidence="1">
    <location>
        <begin position="7"/>
        <end position="106"/>
    </location>
</feature>
<accession>A0A485LZA0</accession>
<dbReference type="Pfam" id="PF06445">
    <property type="entry name" value="GyrI-like"/>
    <property type="match status" value="1"/>
</dbReference>
<dbReference type="SUPFAM" id="SSF55136">
    <property type="entry name" value="Probable bacterial effector-binding domain"/>
    <property type="match status" value="1"/>
</dbReference>